<dbReference type="PANTHER" id="PTHR42781:SF4">
    <property type="entry name" value="SPERMIDINE_PUTRESCINE IMPORT ATP-BINDING PROTEIN POTA"/>
    <property type="match status" value="1"/>
</dbReference>
<evidence type="ECO:0000256" key="1">
    <source>
        <dbReference type="ARBA" id="ARBA00022448"/>
    </source>
</evidence>
<keyword evidence="1" id="KW-0813">Transport</keyword>
<keyword evidence="8" id="KW-0472">Membrane</keyword>
<dbReference type="PROSITE" id="PS00211">
    <property type="entry name" value="ABC_TRANSPORTER_1"/>
    <property type="match status" value="1"/>
</dbReference>
<dbReference type="InterPro" id="IPR003439">
    <property type="entry name" value="ABC_transporter-like_ATP-bd"/>
</dbReference>
<evidence type="ECO:0000256" key="5">
    <source>
        <dbReference type="ARBA" id="ARBA00022840"/>
    </source>
</evidence>
<evidence type="ECO:0000256" key="6">
    <source>
        <dbReference type="ARBA" id="ARBA00023004"/>
    </source>
</evidence>
<comment type="caution">
    <text evidence="10">The sequence shown here is derived from an EMBL/GenBank/DDBJ whole genome shotgun (WGS) entry which is preliminary data.</text>
</comment>
<evidence type="ECO:0000259" key="9">
    <source>
        <dbReference type="PROSITE" id="PS50893"/>
    </source>
</evidence>
<sequence>MPELVAHGVGVRFGETVALDNLDVRVDSGRILALVGPSGSGKSTFLRAIAGFERPTAGTIRVGDRTLVGDGIHLPPEERSLGMVFQHHAVWPHLSVEDNVAYPLRRAKVPAARRRKLVAEALETVELGDFARRRPDTLSGGQRQRVSLARAIVGRPGVLLLDEALSALDEPLRASLRLMLRRLAAEHDLTMVHVTHDRGEALAIGDEVAVLHRGRLVQCDVPDQLDAAPTSAFVAGFLHDATLVDGTVSGDGFRSESGGITLRPDALTGPAGSVTGPATLALLPAGLALSAPGAGVETAAGSGVGPRSGAGPDRIGAEFVTSLYGRSGRTVICRHEDIELRVLVPTGTAVPTRVGEAVGIDVRRGFVYPRG</sequence>
<evidence type="ECO:0000256" key="4">
    <source>
        <dbReference type="ARBA" id="ARBA00022741"/>
    </source>
</evidence>
<dbReference type="InterPro" id="IPR015853">
    <property type="entry name" value="ABC_transpr_FbpC"/>
</dbReference>
<dbReference type="EMBL" id="FXTG01000004">
    <property type="protein sequence ID" value="SMO71068.1"/>
    <property type="molecule type" value="Genomic_DNA"/>
</dbReference>
<gene>
    <name evidence="10" type="ORF">SAMN06265174_104111</name>
</gene>
<dbReference type="PROSITE" id="PS50893">
    <property type="entry name" value="ABC_TRANSPORTER_2"/>
    <property type="match status" value="1"/>
</dbReference>
<name>A0ABY1N1R9_9ACTN</name>
<dbReference type="InterPro" id="IPR017871">
    <property type="entry name" value="ABC_transporter-like_CS"/>
</dbReference>
<dbReference type="InterPro" id="IPR050093">
    <property type="entry name" value="ABC_SmlMolc_Importer"/>
</dbReference>
<evidence type="ECO:0000256" key="3">
    <source>
        <dbReference type="ARBA" id="ARBA00022496"/>
    </source>
</evidence>
<keyword evidence="7" id="KW-0406">Ion transport</keyword>
<dbReference type="Gene3D" id="3.40.50.300">
    <property type="entry name" value="P-loop containing nucleotide triphosphate hydrolases"/>
    <property type="match status" value="1"/>
</dbReference>
<reference evidence="10 11" key="1">
    <citation type="submission" date="2017-05" db="EMBL/GenBank/DDBJ databases">
        <authorList>
            <person name="Varghese N."/>
            <person name="Submissions S."/>
        </authorList>
    </citation>
    <scope>NUCLEOTIDE SEQUENCE [LARGE SCALE GENOMIC DNA]</scope>
    <source>
        <strain evidence="10 11">DSM 45139</strain>
    </source>
</reference>
<evidence type="ECO:0000256" key="2">
    <source>
        <dbReference type="ARBA" id="ARBA00022475"/>
    </source>
</evidence>
<evidence type="ECO:0000256" key="8">
    <source>
        <dbReference type="ARBA" id="ARBA00023136"/>
    </source>
</evidence>
<keyword evidence="5 10" id="KW-0067">ATP-binding</keyword>
<feature type="domain" description="ABC transporter" evidence="9">
    <location>
        <begin position="4"/>
        <end position="238"/>
    </location>
</feature>
<evidence type="ECO:0000313" key="10">
    <source>
        <dbReference type="EMBL" id="SMO71068.1"/>
    </source>
</evidence>
<dbReference type="InterPro" id="IPR027417">
    <property type="entry name" value="P-loop_NTPase"/>
</dbReference>
<dbReference type="Pfam" id="PF00005">
    <property type="entry name" value="ABC_tran"/>
    <property type="match status" value="1"/>
</dbReference>
<dbReference type="RefSeq" id="WP_154830074.1">
    <property type="nucleotide sequence ID" value="NZ_BAAAQH010000012.1"/>
</dbReference>
<evidence type="ECO:0000313" key="11">
    <source>
        <dbReference type="Proteomes" id="UP000315460"/>
    </source>
</evidence>
<keyword evidence="11" id="KW-1185">Reference proteome</keyword>
<accession>A0ABY1N1R9</accession>
<proteinExistence type="predicted"/>
<dbReference type="CDD" id="cd03259">
    <property type="entry name" value="ABC_Carb_Solutes_like"/>
    <property type="match status" value="1"/>
</dbReference>
<keyword evidence="6" id="KW-0408">Iron</keyword>
<keyword evidence="2" id="KW-1003">Cell membrane</keyword>
<dbReference type="PANTHER" id="PTHR42781">
    <property type="entry name" value="SPERMIDINE/PUTRESCINE IMPORT ATP-BINDING PROTEIN POTA"/>
    <property type="match status" value="1"/>
</dbReference>
<protein>
    <submittedName>
        <fullName evidence="10">Iron(III) transport system ATP-binding protein</fullName>
    </submittedName>
</protein>
<keyword evidence="4" id="KW-0547">Nucleotide-binding</keyword>
<evidence type="ECO:0000256" key="7">
    <source>
        <dbReference type="ARBA" id="ARBA00023065"/>
    </source>
</evidence>
<dbReference type="Proteomes" id="UP000315460">
    <property type="component" value="Unassembled WGS sequence"/>
</dbReference>
<keyword evidence="3" id="KW-0410">Iron transport</keyword>
<dbReference type="InterPro" id="IPR003593">
    <property type="entry name" value="AAA+_ATPase"/>
</dbReference>
<dbReference type="SUPFAM" id="SSF52540">
    <property type="entry name" value="P-loop containing nucleoside triphosphate hydrolases"/>
    <property type="match status" value="1"/>
</dbReference>
<dbReference type="GO" id="GO:0005524">
    <property type="term" value="F:ATP binding"/>
    <property type="evidence" value="ECO:0007669"/>
    <property type="project" value="UniProtKB-KW"/>
</dbReference>
<dbReference type="SMART" id="SM00382">
    <property type="entry name" value="AAA"/>
    <property type="match status" value="1"/>
</dbReference>
<organism evidence="10 11">
    <name type="scientific">Dietzia kunjamensis subsp. schimae</name>
    <dbReference type="NCBI Taxonomy" id="498198"/>
    <lineage>
        <taxon>Bacteria</taxon>
        <taxon>Bacillati</taxon>
        <taxon>Actinomycetota</taxon>
        <taxon>Actinomycetes</taxon>
        <taxon>Mycobacteriales</taxon>
        <taxon>Dietziaceae</taxon>
        <taxon>Dietzia</taxon>
    </lineage>
</organism>